<proteinExistence type="inferred from homology"/>
<comment type="similarity">
    <text evidence="1">Belongs to the LysR transcriptional regulatory family.</text>
</comment>
<feature type="domain" description="HTH lysR-type" evidence="5">
    <location>
        <begin position="1"/>
        <end position="59"/>
    </location>
</feature>
<comment type="caution">
    <text evidence="6">The sequence shown here is derived from an EMBL/GenBank/DDBJ whole genome shotgun (WGS) entry which is preliminary data.</text>
</comment>
<dbReference type="PANTHER" id="PTHR30419">
    <property type="entry name" value="HTH-TYPE TRANSCRIPTIONAL REGULATOR YBHD"/>
    <property type="match status" value="1"/>
</dbReference>
<name>A0A2W5NHY7_RHOSU</name>
<evidence type="ECO:0000313" key="7">
    <source>
        <dbReference type="Proteomes" id="UP000249185"/>
    </source>
</evidence>
<evidence type="ECO:0000256" key="4">
    <source>
        <dbReference type="ARBA" id="ARBA00023163"/>
    </source>
</evidence>
<accession>A0A2W5NHY7</accession>
<keyword evidence="2" id="KW-0805">Transcription regulation</keyword>
<sequence>MRHLQTLRMIQAVARAGSIRRAAEDMHITSTALNRRIQSFEAEFGAQIFERLPRGVRLNPAGELLMQHIRSQIVDLARVQSQVADLGGERRGHVSIACSQGLVPLFLPDQISRYRAEHPGVTFSVRVRDRAQAEQALSRFEADLALVFEPVYLVEFEVLKAIAQPVCAVMAADHPLATRPDLRLWDCLAERHVVPAEGYGVRHLLELATHGRARRLSPVLESDSFELMRRYVLRERAIAFEIPIGLLPLNDPAMVVRPLPTRDIAAGLLLLGQMRGRALSVASAKFALQITAALEAAEPNPAPEVSRAPVRSSREA</sequence>
<organism evidence="6 7">
    <name type="scientific">Rhodovulum sulfidophilum</name>
    <name type="common">Rhodobacter sulfidophilus</name>
    <dbReference type="NCBI Taxonomy" id="35806"/>
    <lineage>
        <taxon>Bacteria</taxon>
        <taxon>Pseudomonadati</taxon>
        <taxon>Pseudomonadota</taxon>
        <taxon>Alphaproteobacteria</taxon>
        <taxon>Rhodobacterales</taxon>
        <taxon>Paracoccaceae</taxon>
        <taxon>Rhodovulum</taxon>
    </lineage>
</organism>
<dbReference type="InterPro" id="IPR036390">
    <property type="entry name" value="WH_DNA-bd_sf"/>
</dbReference>
<dbReference type="Gene3D" id="3.40.190.290">
    <property type="match status" value="1"/>
</dbReference>
<dbReference type="InterPro" id="IPR000847">
    <property type="entry name" value="LysR_HTH_N"/>
</dbReference>
<dbReference type="EMBL" id="QFPW01000004">
    <property type="protein sequence ID" value="PZQ50385.1"/>
    <property type="molecule type" value="Genomic_DNA"/>
</dbReference>
<dbReference type="AlphaFoldDB" id="A0A2W5NHY7"/>
<dbReference type="PROSITE" id="PS50931">
    <property type="entry name" value="HTH_LYSR"/>
    <property type="match status" value="1"/>
</dbReference>
<dbReference type="InterPro" id="IPR050950">
    <property type="entry name" value="HTH-type_LysR_regulators"/>
</dbReference>
<gene>
    <name evidence="6" type="ORF">DI556_07465</name>
</gene>
<dbReference type="Pfam" id="PF00126">
    <property type="entry name" value="HTH_1"/>
    <property type="match status" value="1"/>
</dbReference>
<reference evidence="6 7" key="1">
    <citation type="submission" date="2017-08" db="EMBL/GenBank/DDBJ databases">
        <title>Infants hospitalized years apart are colonized by the same room-sourced microbial strains.</title>
        <authorList>
            <person name="Brooks B."/>
            <person name="Olm M.R."/>
            <person name="Firek B.A."/>
            <person name="Baker R."/>
            <person name="Thomas B.C."/>
            <person name="Morowitz M.J."/>
            <person name="Banfield J.F."/>
        </authorList>
    </citation>
    <scope>NUCLEOTIDE SEQUENCE [LARGE SCALE GENOMIC DNA]</scope>
    <source>
        <strain evidence="6">S2_005_002_R2_34</strain>
    </source>
</reference>
<evidence type="ECO:0000256" key="1">
    <source>
        <dbReference type="ARBA" id="ARBA00009437"/>
    </source>
</evidence>
<evidence type="ECO:0000313" key="6">
    <source>
        <dbReference type="EMBL" id="PZQ50385.1"/>
    </source>
</evidence>
<dbReference type="Gene3D" id="1.10.10.10">
    <property type="entry name" value="Winged helix-like DNA-binding domain superfamily/Winged helix DNA-binding domain"/>
    <property type="match status" value="1"/>
</dbReference>
<evidence type="ECO:0000256" key="3">
    <source>
        <dbReference type="ARBA" id="ARBA00023125"/>
    </source>
</evidence>
<dbReference type="GO" id="GO:0003700">
    <property type="term" value="F:DNA-binding transcription factor activity"/>
    <property type="evidence" value="ECO:0007669"/>
    <property type="project" value="InterPro"/>
</dbReference>
<dbReference type="Pfam" id="PF03466">
    <property type="entry name" value="LysR_substrate"/>
    <property type="match status" value="1"/>
</dbReference>
<dbReference type="InterPro" id="IPR005119">
    <property type="entry name" value="LysR_subst-bd"/>
</dbReference>
<dbReference type="Proteomes" id="UP000249185">
    <property type="component" value="Unassembled WGS sequence"/>
</dbReference>
<evidence type="ECO:0000259" key="5">
    <source>
        <dbReference type="PROSITE" id="PS50931"/>
    </source>
</evidence>
<dbReference type="GO" id="GO:0003677">
    <property type="term" value="F:DNA binding"/>
    <property type="evidence" value="ECO:0007669"/>
    <property type="project" value="UniProtKB-KW"/>
</dbReference>
<keyword evidence="4" id="KW-0804">Transcription</keyword>
<evidence type="ECO:0000256" key="2">
    <source>
        <dbReference type="ARBA" id="ARBA00023015"/>
    </source>
</evidence>
<dbReference type="InterPro" id="IPR036388">
    <property type="entry name" value="WH-like_DNA-bd_sf"/>
</dbReference>
<dbReference type="GO" id="GO:0005829">
    <property type="term" value="C:cytosol"/>
    <property type="evidence" value="ECO:0007669"/>
    <property type="project" value="TreeGrafter"/>
</dbReference>
<dbReference type="SUPFAM" id="SSF46785">
    <property type="entry name" value="Winged helix' DNA-binding domain"/>
    <property type="match status" value="1"/>
</dbReference>
<keyword evidence="3" id="KW-0238">DNA-binding</keyword>
<dbReference type="SUPFAM" id="SSF53850">
    <property type="entry name" value="Periplasmic binding protein-like II"/>
    <property type="match status" value="1"/>
</dbReference>
<protein>
    <recommendedName>
        <fullName evidence="5">HTH lysR-type domain-containing protein</fullName>
    </recommendedName>
</protein>